<dbReference type="Gene3D" id="3.40.50.2300">
    <property type="match status" value="1"/>
</dbReference>
<evidence type="ECO:0000313" key="4">
    <source>
        <dbReference type="EMBL" id="MDW8550444.1"/>
    </source>
</evidence>
<dbReference type="SMART" id="SM00448">
    <property type="entry name" value="REC"/>
    <property type="match status" value="1"/>
</dbReference>
<dbReference type="InterPro" id="IPR046947">
    <property type="entry name" value="LytR-like"/>
</dbReference>
<proteinExistence type="predicted"/>
<gene>
    <name evidence="4" type="ORF">NG800_016070</name>
</gene>
<protein>
    <submittedName>
        <fullName evidence="4">LytTR family DNA-binding domain-containing protein</fullName>
    </submittedName>
</protein>
<dbReference type="PANTHER" id="PTHR37299:SF1">
    <property type="entry name" value="STAGE 0 SPORULATION PROTEIN A HOMOLOG"/>
    <property type="match status" value="1"/>
</dbReference>
<evidence type="ECO:0000256" key="1">
    <source>
        <dbReference type="PROSITE-ProRule" id="PRU00169"/>
    </source>
</evidence>
<dbReference type="SMART" id="SM00850">
    <property type="entry name" value="LytTR"/>
    <property type="match status" value="1"/>
</dbReference>
<dbReference type="Gene3D" id="2.40.50.1020">
    <property type="entry name" value="LytTr DNA-binding domain"/>
    <property type="match status" value="1"/>
</dbReference>
<feature type="domain" description="HTH LytTR-type" evidence="3">
    <location>
        <begin position="132"/>
        <end position="202"/>
    </location>
</feature>
<dbReference type="PROSITE" id="PS50110">
    <property type="entry name" value="RESPONSE_REGULATORY"/>
    <property type="match status" value="1"/>
</dbReference>
<sequence>MALKCIIVDDEPPAIRILEGYIAKTDTLERTAVFTDSLKALEFLNSNIVDVVFLDIQMPQLTGIQLSRIISKNINIIFTTAYPNFALEGFELNAKDYLLKPIAFERFCQAISKLAPPPISEEKKDHLDFLFIKTQGKNKYVKVNVDDILYITSLQNYICLHTHHKKIITYTSLKNILSALPEDFLQIHKSHIVSLKQISNIDNLSVMIGDKELPIGNTYKDSFFEKIRKNANSIYNAE</sequence>
<dbReference type="PROSITE" id="PS50930">
    <property type="entry name" value="HTH_LYTTR"/>
    <property type="match status" value="1"/>
</dbReference>
<name>A0ABU4JL67_9FLAO</name>
<dbReference type="InterPro" id="IPR011006">
    <property type="entry name" value="CheY-like_superfamily"/>
</dbReference>
<comment type="caution">
    <text evidence="4">The sequence shown here is derived from an EMBL/GenBank/DDBJ whole genome shotgun (WGS) entry which is preliminary data.</text>
</comment>
<evidence type="ECO:0000259" key="3">
    <source>
        <dbReference type="PROSITE" id="PS50930"/>
    </source>
</evidence>
<dbReference type="EMBL" id="JAMXLT020000032">
    <property type="protein sequence ID" value="MDW8550444.1"/>
    <property type="molecule type" value="Genomic_DNA"/>
</dbReference>
<dbReference type="InterPro" id="IPR001789">
    <property type="entry name" value="Sig_transdc_resp-reg_receiver"/>
</dbReference>
<feature type="domain" description="Response regulatory" evidence="2">
    <location>
        <begin position="4"/>
        <end position="115"/>
    </location>
</feature>
<evidence type="ECO:0000313" key="5">
    <source>
        <dbReference type="Proteomes" id="UP001204439"/>
    </source>
</evidence>
<keyword evidence="4" id="KW-0238">DNA-binding</keyword>
<reference evidence="4 5" key="1">
    <citation type="submission" date="2023-11" db="EMBL/GenBank/DDBJ databases">
        <title>First isolation, identification, and characterization of non-pathogenic Epilithonimonas ginsengisoli isolated from diseased farmed rainbow trout (Oncorhynchus mykiss) in Chile.</title>
        <authorList>
            <person name="Miranda C.D."/>
            <person name="Irgang R."/>
            <person name="Concha C."/>
            <person name="Rojas R."/>
            <person name="Avendano R."/>
        </authorList>
    </citation>
    <scope>NUCLEOTIDE SEQUENCE [LARGE SCALE GENOMIC DNA]</scope>
    <source>
        <strain evidence="4 5">FP99</strain>
    </source>
</reference>
<dbReference type="PANTHER" id="PTHR37299">
    <property type="entry name" value="TRANSCRIPTIONAL REGULATOR-RELATED"/>
    <property type="match status" value="1"/>
</dbReference>
<evidence type="ECO:0000259" key="2">
    <source>
        <dbReference type="PROSITE" id="PS50110"/>
    </source>
</evidence>
<accession>A0ABU4JL67</accession>
<feature type="modified residue" description="4-aspartylphosphate" evidence="1">
    <location>
        <position position="55"/>
    </location>
</feature>
<dbReference type="RefSeq" id="WP_028123501.1">
    <property type="nucleotide sequence ID" value="NZ_JAMXLT020000032.1"/>
</dbReference>
<dbReference type="InterPro" id="IPR007492">
    <property type="entry name" value="LytTR_DNA-bd_dom"/>
</dbReference>
<dbReference type="Pfam" id="PF04397">
    <property type="entry name" value="LytTR"/>
    <property type="match status" value="1"/>
</dbReference>
<keyword evidence="1" id="KW-0597">Phosphoprotein</keyword>
<dbReference type="Proteomes" id="UP001204439">
    <property type="component" value="Unassembled WGS sequence"/>
</dbReference>
<organism evidence="4 5">
    <name type="scientific">Epilithonimonas ginsengisoli</name>
    <dbReference type="NCBI Taxonomy" id="1245592"/>
    <lineage>
        <taxon>Bacteria</taxon>
        <taxon>Pseudomonadati</taxon>
        <taxon>Bacteroidota</taxon>
        <taxon>Flavobacteriia</taxon>
        <taxon>Flavobacteriales</taxon>
        <taxon>Weeksellaceae</taxon>
        <taxon>Chryseobacterium group</taxon>
        <taxon>Epilithonimonas</taxon>
    </lineage>
</organism>
<dbReference type="Pfam" id="PF00072">
    <property type="entry name" value="Response_reg"/>
    <property type="match status" value="1"/>
</dbReference>
<keyword evidence="5" id="KW-1185">Reference proteome</keyword>
<dbReference type="SUPFAM" id="SSF52172">
    <property type="entry name" value="CheY-like"/>
    <property type="match status" value="1"/>
</dbReference>
<dbReference type="GO" id="GO:0003677">
    <property type="term" value="F:DNA binding"/>
    <property type="evidence" value="ECO:0007669"/>
    <property type="project" value="UniProtKB-KW"/>
</dbReference>